<name>A0A9P6FP14_9FUNG</name>
<evidence type="ECO:0000313" key="2">
    <source>
        <dbReference type="Proteomes" id="UP000780801"/>
    </source>
</evidence>
<sequence>MAANCKLVYHYSDGTQSTRDVEAETCYTVPAGTPKDVEVVDVISDNGYGEVETYGKRGCRTKLEEGQTPLHVTKHRIYSSYILSCP</sequence>
<reference evidence="1" key="1">
    <citation type="journal article" date="2020" name="Fungal Divers.">
        <title>Resolving the Mortierellaceae phylogeny through synthesis of multi-gene phylogenetics and phylogenomics.</title>
        <authorList>
            <person name="Vandepol N."/>
            <person name="Liber J."/>
            <person name="Desiro A."/>
            <person name="Na H."/>
            <person name="Kennedy M."/>
            <person name="Barry K."/>
            <person name="Grigoriev I.V."/>
            <person name="Miller A.N."/>
            <person name="O'Donnell K."/>
            <person name="Stajich J.E."/>
            <person name="Bonito G."/>
        </authorList>
    </citation>
    <scope>NUCLEOTIDE SEQUENCE</scope>
    <source>
        <strain evidence="1">KOD1015</strain>
    </source>
</reference>
<protein>
    <submittedName>
        <fullName evidence="1">Uncharacterized protein</fullName>
    </submittedName>
</protein>
<keyword evidence="2" id="KW-1185">Reference proteome</keyword>
<dbReference type="OrthoDB" id="2361738at2759"/>
<accession>A0A9P6FP14</accession>
<gene>
    <name evidence="1" type="ORF">BGW38_006161</name>
</gene>
<organism evidence="1 2">
    <name type="scientific">Lunasporangiospora selenospora</name>
    <dbReference type="NCBI Taxonomy" id="979761"/>
    <lineage>
        <taxon>Eukaryota</taxon>
        <taxon>Fungi</taxon>
        <taxon>Fungi incertae sedis</taxon>
        <taxon>Mucoromycota</taxon>
        <taxon>Mortierellomycotina</taxon>
        <taxon>Mortierellomycetes</taxon>
        <taxon>Mortierellales</taxon>
        <taxon>Mortierellaceae</taxon>
        <taxon>Lunasporangiospora</taxon>
    </lineage>
</organism>
<evidence type="ECO:0000313" key="1">
    <source>
        <dbReference type="EMBL" id="KAF9578180.1"/>
    </source>
</evidence>
<proteinExistence type="predicted"/>
<dbReference type="Proteomes" id="UP000780801">
    <property type="component" value="Unassembled WGS sequence"/>
</dbReference>
<dbReference type="EMBL" id="JAABOA010003927">
    <property type="protein sequence ID" value="KAF9578180.1"/>
    <property type="molecule type" value="Genomic_DNA"/>
</dbReference>
<dbReference type="AlphaFoldDB" id="A0A9P6FP14"/>
<comment type="caution">
    <text evidence="1">The sequence shown here is derived from an EMBL/GenBank/DDBJ whole genome shotgun (WGS) entry which is preliminary data.</text>
</comment>